<keyword evidence="5" id="KW-0472">Membrane</keyword>
<keyword evidence="11" id="KW-1185">Reference proteome</keyword>
<dbReference type="PANTHER" id="PTHR12231:SF253">
    <property type="entry name" value="DPR-INTERACTING PROTEIN ETA, ISOFORM B-RELATED"/>
    <property type="match status" value="1"/>
</dbReference>
<dbReference type="PROSITE" id="PS50835">
    <property type="entry name" value="IG_LIKE"/>
    <property type="match status" value="3"/>
</dbReference>
<dbReference type="Pfam" id="PF07679">
    <property type="entry name" value="I-set"/>
    <property type="match status" value="2"/>
</dbReference>
<dbReference type="Pfam" id="PF13927">
    <property type="entry name" value="Ig_3"/>
    <property type="match status" value="1"/>
</dbReference>
<proteinExistence type="predicted"/>
<evidence type="ECO:0000256" key="7">
    <source>
        <dbReference type="ARBA" id="ARBA00023180"/>
    </source>
</evidence>
<dbReference type="GeneID" id="108677822"/>
<evidence type="ECO:0000256" key="9">
    <source>
        <dbReference type="SAM" id="MobiDB-lite"/>
    </source>
</evidence>
<dbReference type="AlphaFoldDB" id="A0A979FT29"/>
<dbReference type="SMART" id="SM00408">
    <property type="entry name" value="IGc2"/>
    <property type="match status" value="3"/>
</dbReference>
<dbReference type="RefSeq" id="XP_047740341.1">
    <property type="nucleotide sequence ID" value="XM_047884385.1"/>
</dbReference>
<dbReference type="Gene3D" id="2.60.40.10">
    <property type="entry name" value="Immunoglobulins"/>
    <property type="match status" value="3"/>
</dbReference>
<feature type="domain" description="Ig-like" evidence="10">
    <location>
        <begin position="159"/>
        <end position="238"/>
    </location>
</feature>
<dbReference type="InterPro" id="IPR003599">
    <property type="entry name" value="Ig_sub"/>
</dbReference>
<evidence type="ECO:0000256" key="2">
    <source>
        <dbReference type="ARBA" id="ARBA00022475"/>
    </source>
</evidence>
<dbReference type="InterPro" id="IPR007110">
    <property type="entry name" value="Ig-like_dom"/>
</dbReference>
<gene>
    <name evidence="12" type="primary">LOC108677822</name>
</gene>
<dbReference type="FunFam" id="2.60.40.10:FF:000328">
    <property type="entry name" value="CLUMA_CG000981, isoform A"/>
    <property type="match status" value="1"/>
</dbReference>
<reference evidence="12" key="1">
    <citation type="submission" date="2025-08" db="UniProtKB">
        <authorList>
            <consortium name="RefSeq"/>
        </authorList>
    </citation>
    <scope>IDENTIFICATION</scope>
    <source>
        <tissue evidence="12">Whole organism</tissue>
    </source>
</reference>
<evidence type="ECO:0000256" key="5">
    <source>
        <dbReference type="ARBA" id="ARBA00023136"/>
    </source>
</evidence>
<evidence type="ECO:0000256" key="4">
    <source>
        <dbReference type="ARBA" id="ARBA00022737"/>
    </source>
</evidence>
<dbReference type="InterPro" id="IPR051170">
    <property type="entry name" value="Neural/epithelial_adhesion"/>
</dbReference>
<dbReference type="OrthoDB" id="10012075at2759"/>
<dbReference type="SUPFAM" id="SSF48726">
    <property type="entry name" value="Immunoglobulin"/>
    <property type="match status" value="3"/>
</dbReference>
<keyword evidence="8" id="KW-0393">Immunoglobulin domain</keyword>
<accession>A0A979FT29</accession>
<dbReference type="Proteomes" id="UP000694843">
    <property type="component" value="Unplaced"/>
</dbReference>
<sequence>MAPGASMRALQDSPTALMSRVPGTHSSQLLPVYGSHSPLFRHGRRSWSSQHDPDTPMPSFMDTVGNITVIKGRDITFTCIVKHLGKYKVGWVKADTKAIQAIHHQVVTHNPRVSVTYRDHTTWNLHIRNVQTDDQSHYSCKSNEPSCGQMGFLEVQVPPEIVDDESSGETEVVEGGHVHLFCKATGYPTPTIYWKKEGASKRDKVQEKGENLTMSRVTRHNMGHYLCIAKNGVPPSVSKRIMLRVNFEPLVTLPINMFSFPEGDDVTVKCRVESSPQAVTTWRRVPGEQMIISSHKYNATESHQDYYVTIMQLTIRNFTKKDATNYICAASNSLGSSEATITVNAIPKPATPKPEQEHRPPKQMSSPKNEISKDELRRKENLALSSPDDLPIPTDESGRQIIPVEGINTGVFEDENLENQGRNTRIGEHQPGFVEQPKGYDVFNFFGSGSATTWNTCCSSDVTRAMAVLMVFLATLYNNKSFE</sequence>
<organism evidence="11 12">
    <name type="scientific">Hyalella azteca</name>
    <name type="common">Amphipod</name>
    <dbReference type="NCBI Taxonomy" id="294128"/>
    <lineage>
        <taxon>Eukaryota</taxon>
        <taxon>Metazoa</taxon>
        <taxon>Ecdysozoa</taxon>
        <taxon>Arthropoda</taxon>
        <taxon>Crustacea</taxon>
        <taxon>Multicrustacea</taxon>
        <taxon>Malacostraca</taxon>
        <taxon>Eumalacostraca</taxon>
        <taxon>Peracarida</taxon>
        <taxon>Amphipoda</taxon>
        <taxon>Senticaudata</taxon>
        <taxon>Talitrida</taxon>
        <taxon>Talitroidea</taxon>
        <taxon>Hyalellidae</taxon>
        <taxon>Hyalella</taxon>
    </lineage>
</organism>
<name>A0A979FT29_HYAAZ</name>
<dbReference type="InterPro" id="IPR013783">
    <property type="entry name" value="Ig-like_fold"/>
</dbReference>
<dbReference type="KEGG" id="hazt:108677822"/>
<evidence type="ECO:0000256" key="3">
    <source>
        <dbReference type="ARBA" id="ARBA00022729"/>
    </source>
</evidence>
<protein>
    <submittedName>
        <fullName evidence="12">Lachesin</fullName>
    </submittedName>
</protein>
<feature type="domain" description="Ig-like" evidence="10">
    <location>
        <begin position="58"/>
        <end position="140"/>
    </location>
</feature>
<dbReference type="InterPro" id="IPR003598">
    <property type="entry name" value="Ig_sub2"/>
</dbReference>
<feature type="domain" description="Ig-like" evidence="10">
    <location>
        <begin position="249"/>
        <end position="342"/>
    </location>
</feature>
<dbReference type="OMA" id="KPKIRIY"/>
<keyword evidence="2" id="KW-1003">Cell membrane</keyword>
<dbReference type="GO" id="GO:0043005">
    <property type="term" value="C:neuron projection"/>
    <property type="evidence" value="ECO:0007669"/>
    <property type="project" value="TreeGrafter"/>
</dbReference>
<dbReference type="InterPro" id="IPR036179">
    <property type="entry name" value="Ig-like_dom_sf"/>
</dbReference>
<keyword evidence="7" id="KW-0325">Glycoprotein</keyword>
<comment type="subcellular location">
    <subcellularLocation>
        <location evidence="1">Cell membrane</location>
    </subcellularLocation>
</comment>
<keyword evidence="4" id="KW-0677">Repeat</keyword>
<dbReference type="InterPro" id="IPR013098">
    <property type="entry name" value="Ig_I-set"/>
</dbReference>
<dbReference type="SMART" id="SM00409">
    <property type="entry name" value="IG"/>
    <property type="match status" value="3"/>
</dbReference>
<evidence type="ECO:0000256" key="8">
    <source>
        <dbReference type="ARBA" id="ARBA00023319"/>
    </source>
</evidence>
<dbReference type="PANTHER" id="PTHR12231">
    <property type="entry name" value="CTX-RELATED TYPE I TRANSMEMBRANE PROTEIN"/>
    <property type="match status" value="1"/>
</dbReference>
<evidence type="ECO:0000313" key="12">
    <source>
        <dbReference type="RefSeq" id="XP_047740341.1"/>
    </source>
</evidence>
<dbReference type="GO" id="GO:0005886">
    <property type="term" value="C:plasma membrane"/>
    <property type="evidence" value="ECO:0007669"/>
    <property type="project" value="UniProtKB-SubCell"/>
</dbReference>
<evidence type="ECO:0000256" key="6">
    <source>
        <dbReference type="ARBA" id="ARBA00023157"/>
    </source>
</evidence>
<evidence type="ECO:0000256" key="1">
    <source>
        <dbReference type="ARBA" id="ARBA00004236"/>
    </source>
</evidence>
<feature type="region of interest" description="Disordered" evidence="9">
    <location>
        <begin position="347"/>
        <end position="376"/>
    </location>
</feature>
<keyword evidence="3" id="KW-0732">Signal</keyword>
<evidence type="ECO:0000259" key="10">
    <source>
        <dbReference type="PROSITE" id="PS50835"/>
    </source>
</evidence>
<keyword evidence="6" id="KW-1015">Disulfide bond</keyword>
<evidence type="ECO:0000313" key="11">
    <source>
        <dbReference type="Proteomes" id="UP000694843"/>
    </source>
</evidence>